<evidence type="ECO:0000313" key="1">
    <source>
        <dbReference type="EMBL" id="MBB5018344.1"/>
    </source>
</evidence>
<name>A0A840MGH5_9PROT</name>
<protein>
    <submittedName>
        <fullName evidence="1">Uncharacterized protein</fullName>
    </submittedName>
</protein>
<reference evidence="1 2" key="1">
    <citation type="submission" date="2020-08" db="EMBL/GenBank/DDBJ databases">
        <title>Genomic Encyclopedia of Type Strains, Phase IV (KMG-IV): sequencing the most valuable type-strain genomes for metagenomic binning, comparative biology and taxonomic classification.</title>
        <authorList>
            <person name="Goeker M."/>
        </authorList>
    </citation>
    <scope>NUCLEOTIDE SEQUENCE [LARGE SCALE GENOMIC DNA]</scope>
    <source>
        <strain evidence="1 2">DSM 27165</strain>
    </source>
</reference>
<dbReference type="Proteomes" id="UP000575898">
    <property type="component" value="Unassembled WGS sequence"/>
</dbReference>
<dbReference type="EMBL" id="JACHHY010000008">
    <property type="protein sequence ID" value="MBB5018344.1"/>
    <property type="molecule type" value="Genomic_DNA"/>
</dbReference>
<accession>A0A840MGH5</accession>
<dbReference type="RefSeq" id="WP_184037482.1">
    <property type="nucleotide sequence ID" value="NZ_JACHHY010000008.1"/>
</dbReference>
<organism evidence="1 2">
    <name type="scientific">Chitinivorax tropicus</name>
    <dbReference type="NCBI Taxonomy" id="714531"/>
    <lineage>
        <taxon>Bacteria</taxon>
        <taxon>Pseudomonadati</taxon>
        <taxon>Pseudomonadota</taxon>
        <taxon>Betaproteobacteria</taxon>
        <taxon>Chitinivorax</taxon>
    </lineage>
</organism>
<evidence type="ECO:0000313" key="2">
    <source>
        <dbReference type="Proteomes" id="UP000575898"/>
    </source>
</evidence>
<proteinExistence type="predicted"/>
<keyword evidence="2" id="KW-1185">Reference proteome</keyword>
<sequence length="511" mass="56995">MIVIELTAPQTVNGQRAAFQSLWMLVRIYFAHHVQQNKVRLDDLKGFLSDARTLRMAISRAFKDFHGWGVHIGWGEDPGRDPRFLNVDRRSQGPFWLSDGEAAKLVLLVAGQPATAADTAAFLGLPEQQAKLPPQQLNTTHDLAFWQQMILARQAIRLGRLVSPVQGAGEQTALSALKQAGQHAHTTGQAAQVLLAQAIVWRRLGDGVQARRLLKQLKQQRHHQQVDGNDFLDAMEQILAAWCAYDQRDLGLASSLLTQLQNHHQLVGLLRYHPTIRFEWHNLFALVLRSKALGQTTATEAIGWAQASLQHFEQALAAAFESASMDAAQQGAANLGMAMWLLHQCGLLSGEDPTPQAVQYIAFSEWLCRQSDQVHHSAWNPLYLMRIARGHCQGGESPTLAAFRQLTPITPNALRQWANPFADALPDQGGWHDIAACHLLEHDSNRHRYPVSQVCGLLFELVWFRGHAGQLAPASDALARLHGLLPELSRSDREYYRTMLRQLPTELQQAG</sequence>
<gene>
    <name evidence="1" type="ORF">HNQ59_001632</name>
</gene>
<dbReference type="AlphaFoldDB" id="A0A840MGH5"/>
<comment type="caution">
    <text evidence="1">The sequence shown here is derived from an EMBL/GenBank/DDBJ whole genome shotgun (WGS) entry which is preliminary data.</text>
</comment>